<keyword evidence="3" id="KW-1185">Reference proteome</keyword>
<sequence>MNSFDRDLGESSLSSTSQQIIMLQRSMRRDETLVRQRRHRRLRRRMVSMTFTLLMIIPISYGVARALDEAQTARSLLENVSDQLSRAFDR</sequence>
<accession>A0A1H9JFP9</accession>
<keyword evidence="1" id="KW-1133">Transmembrane helix</keyword>
<keyword evidence="1" id="KW-0472">Membrane</keyword>
<protein>
    <submittedName>
        <fullName evidence="2">Uncharacterized protein</fullName>
    </submittedName>
</protein>
<evidence type="ECO:0000256" key="1">
    <source>
        <dbReference type="SAM" id="Phobius"/>
    </source>
</evidence>
<dbReference type="Proteomes" id="UP000199647">
    <property type="component" value="Unassembled WGS sequence"/>
</dbReference>
<reference evidence="2 3" key="1">
    <citation type="submission" date="2016-10" db="EMBL/GenBank/DDBJ databases">
        <authorList>
            <person name="de Groot N.N."/>
        </authorList>
    </citation>
    <scope>NUCLEOTIDE SEQUENCE [LARGE SCALE GENOMIC DNA]</scope>
    <source>
        <strain evidence="2 3">A52C2</strain>
    </source>
</reference>
<dbReference type="AlphaFoldDB" id="A0A1H9JFP9"/>
<organism evidence="2 3">
    <name type="scientific">Faunimonas pinastri</name>
    <dbReference type="NCBI Taxonomy" id="1855383"/>
    <lineage>
        <taxon>Bacteria</taxon>
        <taxon>Pseudomonadati</taxon>
        <taxon>Pseudomonadota</taxon>
        <taxon>Alphaproteobacteria</taxon>
        <taxon>Hyphomicrobiales</taxon>
        <taxon>Afifellaceae</taxon>
        <taxon>Faunimonas</taxon>
    </lineage>
</organism>
<keyword evidence="1" id="KW-0812">Transmembrane</keyword>
<name>A0A1H9JFP9_9HYPH</name>
<proteinExistence type="predicted"/>
<evidence type="ECO:0000313" key="2">
    <source>
        <dbReference type="EMBL" id="SEQ85821.1"/>
    </source>
</evidence>
<gene>
    <name evidence="2" type="ORF">SAMN05216548_108112</name>
</gene>
<evidence type="ECO:0000313" key="3">
    <source>
        <dbReference type="Proteomes" id="UP000199647"/>
    </source>
</evidence>
<feature type="transmembrane region" description="Helical" evidence="1">
    <location>
        <begin position="46"/>
        <end position="64"/>
    </location>
</feature>
<dbReference type="EMBL" id="FOFG01000008">
    <property type="protein sequence ID" value="SEQ85821.1"/>
    <property type="molecule type" value="Genomic_DNA"/>
</dbReference>